<reference evidence="2" key="1">
    <citation type="journal article" date="2020" name="Nature">
        <title>Giant virus diversity and host interactions through global metagenomics.</title>
        <authorList>
            <person name="Schulz F."/>
            <person name="Roux S."/>
            <person name="Paez-Espino D."/>
            <person name="Jungbluth S."/>
            <person name="Walsh D.A."/>
            <person name="Denef V.J."/>
            <person name="McMahon K.D."/>
            <person name="Konstantinidis K.T."/>
            <person name="Eloe-Fadrosh E.A."/>
            <person name="Kyrpides N.C."/>
            <person name="Woyke T."/>
        </authorList>
    </citation>
    <scope>NUCLEOTIDE SEQUENCE</scope>
    <source>
        <strain evidence="2">GVMAG-M-3300025880-76</strain>
    </source>
</reference>
<evidence type="ECO:0000313" key="2">
    <source>
        <dbReference type="EMBL" id="QHU02661.1"/>
    </source>
</evidence>
<proteinExistence type="predicted"/>
<protein>
    <recommendedName>
        <fullName evidence="3">DUF2177 family protein</fullName>
    </recommendedName>
</protein>
<feature type="transmembrane region" description="Helical" evidence="1">
    <location>
        <begin position="85"/>
        <end position="104"/>
    </location>
</feature>
<sequence length="110" mass="12400">MIVLDAPYLYYISPMFKSMVKTIQGTEVELKLYAAVICYFLMSVGVHIFLIEKDASLLEAFLLGILVYGVFEATSMSVFDKWSPVVAGIDTLWGGILFFLVVYIKRTIVN</sequence>
<keyword evidence="1" id="KW-0472">Membrane</keyword>
<keyword evidence="1" id="KW-1133">Transmembrane helix</keyword>
<accession>A0A6C0JCQ5</accession>
<evidence type="ECO:0008006" key="3">
    <source>
        <dbReference type="Google" id="ProtNLM"/>
    </source>
</evidence>
<dbReference type="Pfam" id="PF09945">
    <property type="entry name" value="DUF2177"/>
    <property type="match status" value="1"/>
</dbReference>
<evidence type="ECO:0000256" key="1">
    <source>
        <dbReference type="SAM" id="Phobius"/>
    </source>
</evidence>
<keyword evidence="1" id="KW-0812">Transmembrane</keyword>
<dbReference type="AlphaFoldDB" id="A0A6C0JCQ5"/>
<organism evidence="2">
    <name type="scientific">viral metagenome</name>
    <dbReference type="NCBI Taxonomy" id="1070528"/>
    <lineage>
        <taxon>unclassified sequences</taxon>
        <taxon>metagenomes</taxon>
        <taxon>organismal metagenomes</taxon>
    </lineage>
</organism>
<feature type="transmembrane region" description="Helical" evidence="1">
    <location>
        <begin position="57"/>
        <end position="79"/>
    </location>
</feature>
<feature type="transmembrane region" description="Helical" evidence="1">
    <location>
        <begin position="32"/>
        <end position="50"/>
    </location>
</feature>
<dbReference type="InterPro" id="IPR018687">
    <property type="entry name" value="DUF2177_membr"/>
</dbReference>
<name>A0A6C0JCQ5_9ZZZZ</name>
<dbReference type="EMBL" id="MN740361">
    <property type="protein sequence ID" value="QHU02661.1"/>
    <property type="molecule type" value="Genomic_DNA"/>
</dbReference>